<dbReference type="GO" id="GO:0006120">
    <property type="term" value="P:mitochondrial electron transport, NADH to ubiquinone"/>
    <property type="evidence" value="ECO:0007669"/>
    <property type="project" value="TreeGrafter"/>
</dbReference>
<dbReference type="InterPro" id="IPR019401">
    <property type="entry name" value="Znf_CHCC"/>
</dbReference>
<dbReference type="PANTHER" id="PTHR13156:SF0">
    <property type="entry name" value="NADH DEHYDROGENASE [UBIQUINONE] IRON-SULFUR PROTEIN 6, MITOCHONDRIAL"/>
    <property type="match status" value="1"/>
</dbReference>
<dbReference type="Pfam" id="PF10276">
    <property type="entry name" value="zf-CHCC"/>
    <property type="match status" value="1"/>
</dbReference>
<name>A0A7S2T4V1_9CHLO</name>
<gene>
    <name evidence="2" type="ORF">CPRI1469_LOCUS6837</name>
</gene>
<protein>
    <recommendedName>
        <fullName evidence="1">Zinc finger CHCC-type domain-containing protein</fullName>
    </recommendedName>
</protein>
<reference evidence="2" key="1">
    <citation type="submission" date="2021-01" db="EMBL/GenBank/DDBJ databases">
        <authorList>
            <person name="Corre E."/>
            <person name="Pelletier E."/>
            <person name="Niang G."/>
            <person name="Scheremetjew M."/>
            <person name="Finn R."/>
            <person name="Kale V."/>
            <person name="Holt S."/>
            <person name="Cochrane G."/>
            <person name="Meng A."/>
            <person name="Brown T."/>
            <person name="Cohen L."/>
        </authorList>
    </citation>
    <scope>NUCLEOTIDE SEQUENCE</scope>
    <source>
        <strain evidence="2">CCMP1205</strain>
    </source>
</reference>
<feature type="domain" description="Zinc finger CHCC-type" evidence="1">
    <location>
        <begin position="104"/>
        <end position="142"/>
    </location>
</feature>
<evidence type="ECO:0000313" key="2">
    <source>
        <dbReference type="EMBL" id="CAD9717972.1"/>
    </source>
</evidence>
<sequence length="148" mass="15803">MMQRWAKALGPVSRLAWQTESMVESALKALGGYGPSRVFSSAVTAPATIPTTNSQGAAFPDDLRSTSGLGKGDSLGTHTSKWLSEGEGPMEMIARVPPIAVKEKVVACRGGQFSLGHPVEFIKVYGTTEAEPAVCKYCGLRYHYDGDH</sequence>
<evidence type="ECO:0000259" key="1">
    <source>
        <dbReference type="Pfam" id="PF10276"/>
    </source>
</evidence>
<proteinExistence type="predicted"/>
<organism evidence="2">
    <name type="scientific">Chloropicon primus</name>
    <dbReference type="NCBI Taxonomy" id="1764295"/>
    <lineage>
        <taxon>Eukaryota</taxon>
        <taxon>Viridiplantae</taxon>
        <taxon>Chlorophyta</taxon>
        <taxon>Chloropicophyceae</taxon>
        <taxon>Chloropicales</taxon>
        <taxon>Chloropicaceae</taxon>
        <taxon>Chloropicon</taxon>
    </lineage>
</organism>
<dbReference type="PANTHER" id="PTHR13156">
    <property type="entry name" value="NADH-UBIQUINONE OXIDOREDUCTASE 13 KD-A SUBUNIT"/>
    <property type="match status" value="1"/>
</dbReference>
<accession>A0A7S2T4V1</accession>
<dbReference type="EMBL" id="HBHL01010252">
    <property type="protein sequence ID" value="CAD9717972.1"/>
    <property type="molecule type" value="Transcribed_RNA"/>
</dbReference>
<dbReference type="Gene3D" id="2.60.260.40">
    <property type="entry name" value="q5lls5 like domains"/>
    <property type="match status" value="1"/>
</dbReference>
<dbReference type="GO" id="GO:0005739">
    <property type="term" value="C:mitochondrion"/>
    <property type="evidence" value="ECO:0007669"/>
    <property type="project" value="GOC"/>
</dbReference>
<dbReference type="AlphaFoldDB" id="A0A7S2T4V1"/>